<feature type="transmembrane region" description="Helical" evidence="5">
    <location>
        <begin position="85"/>
        <end position="105"/>
    </location>
</feature>
<keyword evidence="3 5" id="KW-1133">Transmembrane helix</keyword>
<dbReference type="AlphaFoldDB" id="A0A1V4D9A6"/>
<dbReference type="EMBL" id="LAKD02000015">
    <property type="protein sequence ID" value="OPF82048.1"/>
    <property type="molecule type" value="Genomic_DNA"/>
</dbReference>
<dbReference type="Proteomes" id="UP000033615">
    <property type="component" value="Unassembled WGS sequence"/>
</dbReference>
<gene>
    <name evidence="7" type="ORF">VT50_0208005</name>
</gene>
<dbReference type="PANTHER" id="PTHR39535">
    <property type="entry name" value="SPORULATION-DELAYING PROTEIN SDPB"/>
    <property type="match status" value="1"/>
</dbReference>
<name>A0A1V4D9A6_9ACTN</name>
<evidence type="ECO:0000313" key="7">
    <source>
        <dbReference type="EMBL" id="OPF82048.1"/>
    </source>
</evidence>
<evidence type="ECO:0000256" key="1">
    <source>
        <dbReference type="ARBA" id="ARBA00004127"/>
    </source>
</evidence>
<dbReference type="RefSeq" id="WP_046088805.1">
    <property type="nucleotide sequence ID" value="NZ_LAKD02000015.1"/>
</dbReference>
<protein>
    <submittedName>
        <fullName evidence="7">HTTM domain-containing protein</fullName>
    </submittedName>
</protein>
<evidence type="ECO:0000256" key="2">
    <source>
        <dbReference type="ARBA" id="ARBA00022692"/>
    </source>
</evidence>
<dbReference type="PANTHER" id="PTHR39535:SF2">
    <property type="entry name" value="HTTM DOMAIN-CONTAINING PROTEIN"/>
    <property type="match status" value="1"/>
</dbReference>
<comment type="caution">
    <text evidence="7">The sequence shown here is derived from an EMBL/GenBank/DDBJ whole genome shotgun (WGS) entry which is preliminary data.</text>
</comment>
<organism evidence="7 8">
    <name type="scientific">Streptomyces antioxidans</name>
    <dbReference type="NCBI Taxonomy" id="1507734"/>
    <lineage>
        <taxon>Bacteria</taxon>
        <taxon>Bacillati</taxon>
        <taxon>Actinomycetota</taxon>
        <taxon>Actinomycetes</taxon>
        <taxon>Kitasatosporales</taxon>
        <taxon>Streptomycetaceae</taxon>
        <taxon>Streptomyces</taxon>
    </lineage>
</organism>
<feature type="transmembrane region" description="Helical" evidence="5">
    <location>
        <begin position="175"/>
        <end position="193"/>
    </location>
</feature>
<feature type="transmembrane region" description="Helical" evidence="5">
    <location>
        <begin position="299"/>
        <end position="323"/>
    </location>
</feature>
<comment type="subcellular location">
    <subcellularLocation>
        <location evidence="1">Endomembrane system</location>
        <topology evidence="1">Multi-pass membrane protein</topology>
    </subcellularLocation>
</comment>
<dbReference type="GO" id="GO:0012505">
    <property type="term" value="C:endomembrane system"/>
    <property type="evidence" value="ECO:0007669"/>
    <property type="project" value="UniProtKB-SubCell"/>
</dbReference>
<sequence length="411" mass="45787">MTPSARLQTAVARGYTRVTASALGPRQSAVVRIGFSFTWLLFLVREWPHRRELYGPDAPWNWDMAARLIDGNRAFSALMWSDSTVWFEIVYALAIVSSALLLVGWRTRTMSVLFMIGVLSLQNRSIFVGDGGDNLIHLMSMYLVLTRCGQVWSLDARRAARGGADRAWPPRDTTGIVLWAVTGTALLWAQLFTDARLYLTADGPLPGLGWGTVLWGLWLVHAGWWFVRRYAPGEPRIVMDALAKVAHNGALLVIMAEVCLLYASAGWYKIQGSRWQDGTALYYPLHLDYFSPWPWLADIVASSGTLVMVLTYGTVIVQVAFPFTLLNRRAKNAMLVLLMLEHLGIAVLLGLPFFSLAVVAADAVFLPTNVLRWAEARLGRARDRLAARSVWLPGQRARESDEVSPDGTLVR</sequence>
<evidence type="ECO:0000259" key="6">
    <source>
        <dbReference type="SMART" id="SM00752"/>
    </source>
</evidence>
<evidence type="ECO:0000313" key="8">
    <source>
        <dbReference type="Proteomes" id="UP000033615"/>
    </source>
</evidence>
<keyword evidence="2 5" id="KW-0812">Transmembrane</keyword>
<dbReference type="InterPro" id="IPR052964">
    <property type="entry name" value="Sporulation_signal_mat"/>
</dbReference>
<keyword evidence="4 5" id="KW-0472">Membrane</keyword>
<dbReference type="InterPro" id="IPR011020">
    <property type="entry name" value="HTTM-like"/>
</dbReference>
<feature type="transmembrane region" description="Helical" evidence="5">
    <location>
        <begin position="335"/>
        <end position="361"/>
    </location>
</feature>
<feature type="transmembrane region" description="Helical" evidence="5">
    <location>
        <begin position="205"/>
        <end position="227"/>
    </location>
</feature>
<evidence type="ECO:0000256" key="5">
    <source>
        <dbReference type="SAM" id="Phobius"/>
    </source>
</evidence>
<reference evidence="7" key="1">
    <citation type="submission" date="2016-12" db="EMBL/GenBank/DDBJ databases">
        <title>Genome sequence of Streptomyces antioxidans MUSC 164.</title>
        <authorList>
            <person name="Lee L.-H."/>
            <person name="Ser H.-L."/>
        </authorList>
    </citation>
    <scope>NUCLEOTIDE SEQUENCE [LARGE SCALE GENOMIC DNA]</scope>
    <source>
        <strain evidence="7">MUSC 164</strain>
    </source>
</reference>
<accession>A0A1V4D9A6</accession>
<proteinExistence type="predicted"/>
<feature type="domain" description="HTTM-like" evidence="6">
    <location>
        <begin position="20"/>
        <end position="370"/>
    </location>
</feature>
<dbReference type="OrthoDB" id="128729at2"/>
<evidence type="ECO:0000256" key="4">
    <source>
        <dbReference type="ARBA" id="ARBA00023136"/>
    </source>
</evidence>
<feature type="transmembrane region" description="Helical" evidence="5">
    <location>
        <begin position="248"/>
        <end position="268"/>
    </location>
</feature>
<dbReference type="SMART" id="SM00752">
    <property type="entry name" value="HTTM"/>
    <property type="match status" value="1"/>
</dbReference>
<evidence type="ECO:0000256" key="3">
    <source>
        <dbReference type="ARBA" id="ARBA00022989"/>
    </source>
</evidence>
<keyword evidence="8" id="KW-1185">Reference proteome</keyword>